<dbReference type="GO" id="GO:0006801">
    <property type="term" value="P:superoxide metabolic process"/>
    <property type="evidence" value="ECO:0007669"/>
    <property type="project" value="InterPro"/>
</dbReference>
<reference evidence="10" key="2">
    <citation type="journal article" date="2024" name="Nature">
        <title>Anoxygenic phototroph of the Chloroflexota uses a type I reaction centre.</title>
        <authorList>
            <person name="Tsuji J.M."/>
            <person name="Shaw N.A."/>
            <person name="Nagashima S."/>
            <person name="Venkiteswaran J.J."/>
            <person name="Schiff S.L."/>
            <person name="Watanabe T."/>
            <person name="Fukui M."/>
            <person name="Hanada S."/>
            <person name="Tank M."/>
            <person name="Neufeld J.D."/>
        </authorList>
    </citation>
    <scope>NUCLEOTIDE SEQUENCE</scope>
    <source>
        <strain evidence="10">L227-S17</strain>
    </source>
</reference>
<evidence type="ECO:0000313" key="12">
    <source>
        <dbReference type="Proteomes" id="UP001431572"/>
    </source>
</evidence>
<evidence type="ECO:0000256" key="5">
    <source>
        <dbReference type="ARBA" id="ARBA00023088"/>
    </source>
</evidence>
<organism evidence="9 11">
    <name type="scientific">Candidatus Chlorohelix allophototropha</name>
    <dbReference type="NCBI Taxonomy" id="3003348"/>
    <lineage>
        <taxon>Bacteria</taxon>
        <taxon>Bacillati</taxon>
        <taxon>Chloroflexota</taxon>
        <taxon>Chloroflexia</taxon>
        <taxon>Candidatus Chloroheliales</taxon>
        <taxon>Candidatus Chloroheliaceae</taxon>
        <taxon>Candidatus Chlorohelix</taxon>
    </lineage>
</organism>
<comment type="similarity">
    <text evidence="1">Belongs to the Cu-Zn superoxide dismutase family.</text>
</comment>
<evidence type="ECO:0000259" key="8">
    <source>
        <dbReference type="PROSITE" id="PS50847"/>
    </source>
</evidence>
<reference evidence="9 11" key="1">
    <citation type="submission" date="2020-06" db="EMBL/GenBank/DDBJ databases">
        <title>Anoxygenic phototrophic Chloroflexota member uses a Type I reaction center.</title>
        <authorList>
            <person name="Tsuji J.M."/>
            <person name="Shaw N.A."/>
            <person name="Nagashima S."/>
            <person name="Venkiteswaran J."/>
            <person name="Schiff S.L."/>
            <person name="Hanada S."/>
            <person name="Tank M."/>
            <person name="Neufeld J.D."/>
        </authorList>
    </citation>
    <scope>NUCLEOTIDE SEQUENCE [LARGE SCALE GENOMIC DNA]</scope>
    <source>
        <strain evidence="9">L227-S17</strain>
    </source>
</reference>
<evidence type="ECO:0000313" key="10">
    <source>
        <dbReference type="EMBL" id="WJW69775.1"/>
    </source>
</evidence>
<keyword evidence="6" id="KW-1133">Transmembrane helix</keyword>
<keyword evidence="5" id="KW-0572">Peptidoglycan-anchor</keyword>
<keyword evidence="6" id="KW-0812">Transmembrane</keyword>
<proteinExistence type="inferred from homology"/>
<feature type="signal peptide" evidence="7">
    <location>
        <begin position="1"/>
        <end position="25"/>
    </location>
</feature>
<evidence type="ECO:0000256" key="7">
    <source>
        <dbReference type="SAM" id="SignalP"/>
    </source>
</evidence>
<evidence type="ECO:0000256" key="4">
    <source>
        <dbReference type="ARBA" id="ARBA00022729"/>
    </source>
</evidence>
<dbReference type="PROSITE" id="PS50847">
    <property type="entry name" value="GRAM_POS_ANCHORING"/>
    <property type="match status" value="1"/>
</dbReference>
<evidence type="ECO:0000256" key="1">
    <source>
        <dbReference type="ARBA" id="ARBA00010457"/>
    </source>
</evidence>
<gene>
    <name evidence="9" type="ORF">HXX08_18615</name>
    <name evidence="10" type="ORF">OZ401_003405</name>
</gene>
<keyword evidence="4 7" id="KW-0732">Signal</keyword>
<keyword evidence="2" id="KW-0134">Cell wall</keyword>
<dbReference type="EMBL" id="CP128400">
    <property type="protein sequence ID" value="WJW69775.1"/>
    <property type="molecule type" value="Genomic_DNA"/>
</dbReference>
<evidence type="ECO:0000313" key="9">
    <source>
        <dbReference type="EMBL" id="NWJ47871.1"/>
    </source>
</evidence>
<evidence type="ECO:0000256" key="6">
    <source>
        <dbReference type="SAM" id="Phobius"/>
    </source>
</evidence>
<dbReference type="SUPFAM" id="SSF49329">
    <property type="entry name" value="Cu,Zn superoxide dismutase-like"/>
    <property type="match status" value="1"/>
</dbReference>
<dbReference type="RefSeq" id="WP_341471648.1">
    <property type="nucleotide sequence ID" value="NZ_CP128400.1"/>
</dbReference>
<evidence type="ECO:0000256" key="3">
    <source>
        <dbReference type="ARBA" id="ARBA00022525"/>
    </source>
</evidence>
<dbReference type="EMBL" id="JACATZ010000003">
    <property type="protein sequence ID" value="NWJ47871.1"/>
    <property type="molecule type" value="Genomic_DNA"/>
</dbReference>
<dbReference type="GO" id="GO:0046872">
    <property type="term" value="F:metal ion binding"/>
    <property type="evidence" value="ECO:0007669"/>
    <property type="project" value="InterPro"/>
</dbReference>
<name>A0A8T7M754_9CHLR</name>
<dbReference type="AlphaFoldDB" id="A0A8T7M754"/>
<keyword evidence="3" id="KW-0964">Secreted</keyword>
<evidence type="ECO:0000313" key="11">
    <source>
        <dbReference type="Proteomes" id="UP000521676"/>
    </source>
</evidence>
<evidence type="ECO:0000256" key="2">
    <source>
        <dbReference type="ARBA" id="ARBA00022512"/>
    </source>
</evidence>
<feature type="domain" description="Gram-positive cocci surface proteins LPxTG" evidence="8">
    <location>
        <begin position="149"/>
        <end position="193"/>
    </location>
</feature>
<sequence length="193" mass="19100">MQKKSLVALLLALLLLLAGLTSAIAQTPQTITIQLGAENSSGQNGTATLTDIGGGKTRVDVSITPGAAGVAQPIHIHDGVCSLGSDLKGVKYPLTNVVDGKSTTEVNVTIASLLSTPTAINVHRSAQEVAVYVSCGNIVASAAAATTALPATGAGGGAVESGNPLLGYGAIAAALVVAIAGSILVLRRRANLK</sequence>
<dbReference type="InterPro" id="IPR036423">
    <property type="entry name" value="SOD-like_Cu/Zn_dom_sf"/>
</dbReference>
<keyword evidence="6" id="KW-0472">Membrane</keyword>
<dbReference type="Proteomes" id="UP001431572">
    <property type="component" value="Chromosome 2"/>
</dbReference>
<feature type="chain" id="PRO_5035828548" description="Gram-positive cocci surface proteins LPxTG domain-containing protein" evidence="7">
    <location>
        <begin position="26"/>
        <end position="193"/>
    </location>
</feature>
<accession>A0A8T7M754</accession>
<dbReference type="InterPro" id="IPR019931">
    <property type="entry name" value="LPXTG_anchor"/>
</dbReference>
<keyword evidence="12" id="KW-1185">Reference proteome</keyword>
<dbReference type="Proteomes" id="UP000521676">
    <property type="component" value="Unassembled WGS sequence"/>
</dbReference>
<protein>
    <recommendedName>
        <fullName evidence="8">Gram-positive cocci surface proteins LPxTG domain-containing protein</fullName>
    </recommendedName>
</protein>
<feature type="transmembrane region" description="Helical" evidence="6">
    <location>
        <begin position="165"/>
        <end position="186"/>
    </location>
</feature>